<dbReference type="Proteomes" id="UP001497493">
    <property type="component" value="Chromosome"/>
</dbReference>
<gene>
    <name evidence="1" type="ORF">MECH1_V1_1804</name>
</gene>
<evidence type="ECO:0000313" key="1">
    <source>
        <dbReference type="EMBL" id="CAL1240580.1"/>
    </source>
</evidence>
<accession>A0ABM9NIX2</accession>
<name>A0ABM9NIX2_9GAMM</name>
<reference evidence="1 2" key="1">
    <citation type="submission" date="2024-04" db="EMBL/GenBank/DDBJ databases">
        <authorList>
            <person name="Cremers G."/>
        </authorList>
    </citation>
    <scope>NUCLEOTIDE SEQUENCE [LARGE SCALE GENOMIC DNA]</scope>
    <source>
        <strain evidence="1">MeCH1-AG</strain>
    </source>
</reference>
<proteinExistence type="predicted"/>
<sequence>MPSIIRIEGEHAALASPDEIADGIQAATEVFQRQGVNPRACAAAIAKLERDELLSREEAFLCVIWDEAEDAAFRAITLGWLSRDVDLRIAVVEEDAEVAAAPRERIAS</sequence>
<dbReference type="RefSeq" id="WP_348757173.1">
    <property type="nucleotide sequence ID" value="NZ_OZ026884.1"/>
</dbReference>
<dbReference type="EMBL" id="OZ026884">
    <property type="protein sequence ID" value="CAL1240580.1"/>
    <property type="molecule type" value="Genomic_DNA"/>
</dbReference>
<evidence type="ECO:0000313" key="2">
    <source>
        <dbReference type="Proteomes" id="UP001497493"/>
    </source>
</evidence>
<protein>
    <submittedName>
        <fullName evidence="1">Uncharacterized protein</fullName>
    </submittedName>
</protein>
<organism evidence="1 2">
    <name type="scientific">Candidatus Methylocalor cossyra</name>
    <dbReference type="NCBI Taxonomy" id="3108543"/>
    <lineage>
        <taxon>Bacteria</taxon>
        <taxon>Pseudomonadati</taxon>
        <taxon>Pseudomonadota</taxon>
        <taxon>Gammaproteobacteria</taxon>
        <taxon>Methylococcales</taxon>
        <taxon>Methylococcaceae</taxon>
        <taxon>Candidatus Methylocalor</taxon>
    </lineage>
</organism>
<keyword evidence="2" id="KW-1185">Reference proteome</keyword>